<proteinExistence type="predicted"/>
<dbReference type="Proteomes" id="UP000288805">
    <property type="component" value="Unassembled WGS sequence"/>
</dbReference>
<name>A0A438G0N3_VITVI</name>
<evidence type="ECO:0000313" key="1">
    <source>
        <dbReference type="EMBL" id="RVW65777.1"/>
    </source>
</evidence>
<sequence>MARSFGNYPWLPNPEVTEGTCHSQHHVIQGFPVAGIKPKNVWPRPKIIQTTMLPDIMQHRSNATKPWISLYIGEGSMPLIDFIDWVGPPLGFLVFGLQPLSLLLQDGRLVDLKRSAEKDSSGKDLKVSAEEGEATKAMEACRVSKEEKLGSVSLPDNLVKFSSFLGLPMVGVEKEINYLLRKLESRKGHGVKVAGGKRNLFLATQLEREI</sequence>
<dbReference type="AlphaFoldDB" id="A0A438G0N3"/>
<gene>
    <name evidence="1" type="ORF">CK203_007240</name>
</gene>
<evidence type="ECO:0000313" key="2">
    <source>
        <dbReference type="Proteomes" id="UP000288805"/>
    </source>
</evidence>
<comment type="caution">
    <text evidence="1">The sequence shown here is derived from an EMBL/GenBank/DDBJ whole genome shotgun (WGS) entry which is preliminary data.</text>
</comment>
<reference evidence="1 2" key="1">
    <citation type="journal article" date="2018" name="PLoS Genet.">
        <title>Population sequencing reveals clonal diversity and ancestral inbreeding in the grapevine cultivar Chardonnay.</title>
        <authorList>
            <person name="Roach M.J."/>
            <person name="Johnson D.L."/>
            <person name="Bohlmann J."/>
            <person name="van Vuuren H.J."/>
            <person name="Jones S.J."/>
            <person name="Pretorius I.S."/>
            <person name="Schmidt S.A."/>
            <person name="Borneman A.R."/>
        </authorList>
    </citation>
    <scope>NUCLEOTIDE SEQUENCE [LARGE SCALE GENOMIC DNA]</scope>
    <source>
        <strain evidence="2">cv. Chardonnay</strain>
        <tissue evidence="1">Leaf</tissue>
    </source>
</reference>
<organism evidence="1 2">
    <name type="scientific">Vitis vinifera</name>
    <name type="common">Grape</name>
    <dbReference type="NCBI Taxonomy" id="29760"/>
    <lineage>
        <taxon>Eukaryota</taxon>
        <taxon>Viridiplantae</taxon>
        <taxon>Streptophyta</taxon>
        <taxon>Embryophyta</taxon>
        <taxon>Tracheophyta</taxon>
        <taxon>Spermatophyta</taxon>
        <taxon>Magnoliopsida</taxon>
        <taxon>eudicotyledons</taxon>
        <taxon>Gunneridae</taxon>
        <taxon>Pentapetalae</taxon>
        <taxon>rosids</taxon>
        <taxon>Vitales</taxon>
        <taxon>Vitaceae</taxon>
        <taxon>Viteae</taxon>
        <taxon>Vitis</taxon>
    </lineage>
</organism>
<dbReference type="EMBL" id="QGNW01000684">
    <property type="protein sequence ID" value="RVW65777.1"/>
    <property type="molecule type" value="Genomic_DNA"/>
</dbReference>
<protein>
    <submittedName>
        <fullName evidence="1">Uncharacterized protein</fullName>
    </submittedName>
</protein>
<accession>A0A438G0N3</accession>